<dbReference type="AlphaFoldDB" id="A0A482VTS8"/>
<dbReference type="SUPFAM" id="SSF48371">
    <property type="entry name" value="ARM repeat"/>
    <property type="match status" value="1"/>
</dbReference>
<dbReference type="InterPro" id="IPR000210">
    <property type="entry name" value="BTB/POZ_dom"/>
</dbReference>
<dbReference type="InterPro" id="IPR011333">
    <property type="entry name" value="SKP1/BTB/POZ_sf"/>
</dbReference>
<evidence type="ECO:0000313" key="4">
    <source>
        <dbReference type="Proteomes" id="UP000292052"/>
    </source>
</evidence>
<reference evidence="3 4" key="1">
    <citation type="submission" date="2017-03" db="EMBL/GenBank/DDBJ databases">
        <title>Genome of the blue death feigning beetle - Asbolus verrucosus.</title>
        <authorList>
            <person name="Rider S.D."/>
        </authorList>
    </citation>
    <scope>NUCLEOTIDE SEQUENCE [LARGE SCALE GENOMIC DNA]</scope>
    <source>
        <strain evidence="3">Butters</strain>
        <tissue evidence="3">Head and leg muscle</tissue>
    </source>
</reference>
<dbReference type="Gene3D" id="1.25.10.10">
    <property type="entry name" value="Leucine-rich Repeat Variant"/>
    <property type="match status" value="1"/>
</dbReference>
<dbReference type="InterPro" id="IPR011989">
    <property type="entry name" value="ARM-like"/>
</dbReference>
<proteinExistence type="predicted"/>
<evidence type="ECO:0000256" key="1">
    <source>
        <dbReference type="SAM" id="MobiDB-lite"/>
    </source>
</evidence>
<evidence type="ECO:0000259" key="2">
    <source>
        <dbReference type="PROSITE" id="PS50097"/>
    </source>
</evidence>
<dbReference type="GO" id="GO:0005829">
    <property type="term" value="C:cytosol"/>
    <property type="evidence" value="ECO:0007669"/>
    <property type="project" value="TreeGrafter"/>
</dbReference>
<sequence length="954" mass="108591">MANNNFDEILASLQNVQDNSKLLKILINIRKDVDWPKNRDNITKLQEKGSLKEVVSVLQTSKKGIIDVSLSILGNCCLDSRCARDVVNKFNVLPHLNQILKRYPKEDSINGRVFRILGNLCRHRDQWANVIIEKKPQILIHTVKFLKEAAMAKDDGKVSEATITMGVRALREMLNRDTLKALVKTYGTLKIVGMLLIKYGTMWEKTKKGENILVNIIKLLQEYSRYKYYPSIVEMRNTEKGDSIVYLSKILLVAPRQIVKIVMNFLKISQLKSDLPVPEIFDCFIEMLRNDAIIREFNSTCEECIQCLCYLLEHPGNRKNERCGDSIPLLITVLRDLTLQSNNKVKEIECCILIISTLNKCRYNDSLIWEQIRCNILGVINEKLKELVGGVEPLNVSHKSDRRKRKNNFKSRLIKENKRSRLIFDDNNEDFTSPSSSDEETDHFYCNNRRFDYSPASSSESELAMSWTSGLSPESSPRSQVYGISESDSDDYSPVCSEVDTSDFPLPMMEDESPTGELDECSEEIREVDDNLSGFGADSASMTHVKVKLVTKIIELLKTYAKLKPPIAQLGTPELLLRLILSMGYFEWPFTSSILEELICKILDFHDHLLPLMQSDFIPIIYDFTKMVHGTRCSKCNQFRWISSSVIKKLTKVAESGVGKGDIAHKLLRGDSATKQQLVLVIPYIVKNKPILVKLMMNCGGLEVLMKLLREESDLQEKSIKVLCVLAAKKLGIPNPKTVKSVSKMCLSERHMGDAARVVTFKLDDGSLLRADRELLSKNSDFFCRLLNGGFKESNEDVITLPNVANKSLGCLVDLIKCDIDKTAPVDIDLDLDTYLDLIALCDRFLMQDYCVYLADCVERFRLSSKTIPVIYHWSLGSRTNFLRVECIAFALVGNIADTDRFEMFRNLFNLGCNEQLVEDIRKLLVRYMTLNESDCGTKKKNGYCDKLHCSLVK</sequence>
<dbReference type="SUPFAM" id="SSF54695">
    <property type="entry name" value="POZ domain"/>
    <property type="match status" value="1"/>
</dbReference>
<dbReference type="InterPro" id="IPR055445">
    <property type="entry name" value="ARM_ARMC5"/>
</dbReference>
<name>A0A482VTS8_ASBVE</name>
<dbReference type="InterPro" id="IPR016024">
    <property type="entry name" value="ARM-type_fold"/>
</dbReference>
<comment type="caution">
    <text evidence="3">The sequence shown here is derived from an EMBL/GenBank/DDBJ whole genome shotgun (WGS) entry which is preliminary data.</text>
</comment>
<keyword evidence="4" id="KW-1185">Reference proteome</keyword>
<dbReference type="PANTHER" id="PTHR23312:SF8">
    <property type="entry name" value="ARMADILLO REPEAT-CONTAINING PROTEIN 5"/>
    <property type="match status" value="1"/>
</dbReference>
<feature type="compositionally biased region" description="Polar residues" evidence="1">
    <location>
        <begin position="468"/>
        <end position="479"/>
    </location>
</feature>
<organism evidence="3 4">
    <name type="scientific">Asbolus verrucosus</name>
    <name type="common">Desert ironclad beetle</name>
    <dbReference type="NCBI Taxonomy" id="1661398"/>
    <lineage>
        <taxon>Eukaryota</taxon>
        <taxon>Metazoa</taxon>
        <taxon>Ecdysozoa</taxon>
        <taxon>Arthropoda</taxon>
        <taxon>Hexapoda</taxon>
        <taxon>Insecta</taxon>
        <taxon>Pterygota</taxon>
        <taxon>Neoptera</taxon>
        <taxon>Endopterygota</taxon>
        <taxon>Coleoptera</taxon>
        <taxon>Polyphaga</taxon>
        <taxon>Cucujiformia</taxon>
        <taxon>Tenebrionidae</taxon>
        <taxon>Pimeliinae</taxon>
        <taxon>Asbolus</taxon>
    </lineage>
</organism>
<feature type="domain" description="BTB" evidence="2">
    <location>
        <begin position="757"/>
        <end position="816"/>
    </location>
</feature>
<dbReference type="Gene3D" id="3.30.710.10">
    <property type="entry name" value="Potassium Channel Kv1.1, Chain A"/>
    <property type="match status" value="1"/>
</dbReference>
<dbReference type="EMBL" id="QDEB01064872">
    <property type="protein sequence ID" value="RZC36130.1"/>
    <property type="molecule type" value="Genomic_DNA"/>
</dbReference>
<dbReference type="Proteomes" id="UP000292052">
    <property type="component" value="Unassembled WGS sequence"/>
</dbReference>
<dbReference type="PANTHER" id="PTHR23312">
    <property type="entry name" value="ARMC5 ARMADILLO REPEAT-CONTAINING -RELATED"/>
    <property type="match status" value="1"/>
</dbReference>
<gene>
    <name evidence="3" type="ORF">BDFB_007081</name>
</gene>
<dbReference type="GO" id="GO:0009653">
    <property type="term" value="P:anatomical structure morphogenesis"/>
    <property type="evidence" value="ECO:0007669"/>
    <property type="project" value="TreeGrafter"/>
</dbReference>
<dbReference type="OrthoDB" id="6086604at2759"/>
<accession>A0A482VTS8</accession>
<dbReference type="STRING" id="1661398.A0A482VTS8"/>
<dbReference type="Pfam" id="PF24768">
    <property type="entry name" value="ARM_ARMC5"/>
    <property type="match status" value="1"/>
</dbReference>
<feature type="region of interest" description="Disordered" evidence="1">
    <location>
        <begin position="468"/>
        <end position="496"/>
    </location>
</feature>
<protein>
    <recommendedName>
        <fullName evidence="2">BTB domain-containing protein</fullName>
    </recommendedName>
</protein>
<evidence type="ECO:0000313" key="3">
    <source>
        <dbReference type="EMBL" id="RZC36130.1"/>
    </source>
</evidence>
<dbReference type="PROSITE" id="PS50097">
    <property type="entry name" value="BTB"/>
    <property type="match status" value="1"/>
</dbReference>